<name>A0A934Q9Q3_9MICO</name>
<gene>
    <name evidence="3" type="ORF">JD276_12525</name>
</gene>
<comment type="caution">
    <text evidence="3">The sequence shown here is derived from an EMBL/GenBank/DDBJ whole genome shotgun (WGS) entry which is preliminary data.</text>
</comment>
<dbReference type="AlphaFoldDB" id="A0A934Q9Q3"/>
<dbReference type="GO" id="GO:0003677">
    <property type="term" value="F:DNA binding"/>
    <property type="evidence" value="ECO:0007669"/>
    <property type="project" value="InterPro"/>
</dbReference>
<dbReference type="Gene3D" id="1.20.58.1000">
    <property type="entry name" value="Metal-sensitive repressor, helix protomer"/>
    <property type="match status" value="1"/>
</dbReference>
<dbReference type="CDD" id="cd10148">
    <property type="entry name" value="CsoR-like_DUF156"/>
    <property type="match status" value="1"/>
</dbReference>
<keyword evidence="2" id="KW-0186">Copper</keyword>
<evidence type="ECO:0000256" key="2">
    <source>
        <dbReference type="ARBA" id="ARBA00023008"/>
    </source>
</evidence>
<dbReference type="Proteomes" id="UP000608530">
    <property type="component" value="Unassembled WGS sequence"/>
</dbReference>
<reference evidence="3" key="1">
    <citation type="submission" date="2020-12" db="EMBL/GenBank/DDBJ databases">
        <title>Leucobacter sp. CAS1, isolated from Chromium sludge.</title>
        <authorList>
            <person name="Xu Z."/>
        </authorList>
    </citation>
    <scope>NUCLEOTIDE SEQUENCE</scope>
    <source>
        <strain evidence="3">CSA1</strain>
    </source>
</reference>
<dbReference type="PANTHER" id="PTHR33677">
    <property type="entry name" value="TRANSCRIPTIONAL REPRESSOR FRMR-RELATED"/>
    <property type="match status" value="1"/>
</dbReference>
<dbReference type="PANTHER" id="PTHR33677:SF5">
    <property type="entry name" value="TRANSCRIPTIONAL REPRESSOR FRMR"/>
    <property type="match status" value="1"/>
</dbReference>
<dbReference type="EMBL" id="JAEHOH010000017">
    <property type="protein sequence ID" value="MBK0419860.1"/>
    <property type="molecule type" value="Genomic_DNA"/>
</dbReference>
<accession>A0A934Q9Q3</accession>
<dbReference type="GO" id="GO:0045892">
    <property type="term" value="P:negative regulation of DNA-templated transcription"/>
    <property type="evidence" value="ECO:0007669"/>
    <property type="project" value="UniProtKB-ARBA"/>
</dbReference>
<evidence type="ECO:0000313" key="4">
    <source>
        <dbReference type="Proteomes" id="UP000608530"/>
    </source>
</evidence>
<dbReference type="RefSeq" id="WP_200115996.1">
    <property type="nucleotide sequence ID" value="NZ_JAEHOH010000017.1"/>
</dbReference>
<keyword evidence="4" id="KW-1185">Reference proteome</keyword>
<dbReference type="Pfam" id="PF02583">
    <property type="entry name" value="Trns_repr_metal"/>
    <property type="match status" value="1"/>
</dbReference>
<evidence type="ECO:0000313" key="3">
    <source>
        <dbReference type="EMBL" id="MBK0419860.1"/>
    </source>
</evidence>
<comment type="similarity">
    <text evidence="1">Belongs to the CsoR family.</text>
</comment>
<sequence>MQTDAPLETAGPEHDPEAKRKIVNRLRRAHGQLAAVIAAVEGDAGCRDVVQQLSAVSKAIDRAGFLVISTALKECLSDAGDSEQERAEELEKLFLTLA</sequence>
<dbReference type="InterPro" id="IPR038390">
    <property type="entry name" value="Metal_Tscrpt_repr_sf"/>
</dbReference>
<proteinExistence type="inferred from homology"/>
<dbReference type="InterPro" id="IPR003735">
    <property type="entry name" value="Metal_Tscrpt_repr"/>
</dbReference>
<evidence type="ECO:0000256" key="1">
    <source>
        <dbReference type="ARBA" id="ARBA00005428"/>
    </source>
</evidence>
<dbReference type="GO" id="GO:0046872">
    <property type="term" value="F:metal ion binding"/>
    <property type="evidence" value="ECO:0007669"/>
    <property type="project" value="InterPro"/>
</dbReference>
<protein>
    <submittedName>
        <fullName evidence="3">Metal-sensitive transcriptional regulator</fullName>
    </submittedName>
</protein>
<organism evidence="3 4">
    <name type="scientific">Leucobacter chromiisoli</name>
    <dbReference type="NCBI Taxonomy" id="2796471"/>
    <lineage>
        <taxon>Bacteria</taxon>
        <taxon>Bacillati</taxon>
        <taxon>Actinomycetota</taxon>
        <taxon>Actinomycetes</taxon>
        <taxon>Micrococcales</taxon>
        <taxon>Microbacteriaceae</taxon>
        <taxon>Leucobacter</taxon>
    </lineage>
</organism>